<proteinExistence type="predicted"/>
<gene>
    <name evidence="1" type="ORF">AWB76_07256</name>
</gene>
<accession>A0A158DNP8</accession>
<dbReference type="EMBL" id="FCOI02000047">
    <property type="protein sequence ID" value="SAK96195.1"/>
    <property type="molecule type" value="Genomic_DNA"/>
</dbReference>
<evidence type="ECO:0000313" key="2">
    <source>
        <dbReference type="Proteomes" id="UP000054624"/>
    </source>
</evidence>
<dbReference type="Proteomes" id="UP000054624">
    <property type="component" value="Unassembled WGS sequence"/>
</dbReference>
<dbReference type="STRING" id="1777137.AWB76_07256"/>
<keyword evidence="2" id="KW-1185">Reference proteome</keyword>
<evidence type="ECO:0000313" key="1">
    <source>
        <dbReference type="EMBL" id="SAK96195.1"/>
    </source>
</evidence>
<sequence length="109" mass="12262">MSEWGAMPLLDSEELVVVSKERLELYAARLQEVENELCRRSVDEALEQCKARGITLLSPEDLEEEEASPGGKSARVRGRRAIESGVRASKISFFEMFRSLFAKRTKQAG</sequence>
<reference evidence="2" key="1">
    <citation type="submission" date="2016-01" db="EMBL/GenBank/DDBJ databases">
        <authorList>
            <person name="Peeters Charlotte."/>
        </authorList>
    </citation>
    <scope>NUCLEOTIDE SEQUENCE [LARGE SCALE GENOMIC DNA]</scope>
</reference>
<organism evidence="1 2">
    <name type="scientific">Caballeronia temeraria</name>
    <dbReference type="NCBI Taxonomy" id="1777137"/>
    <lineage>
        <taxon>Bacteria</taxon>
        <taxon>Pseudomonadati</taxon>
        <taxon>Pseudomonadota</taxon>
        <taxon>Betaproteobacteria</taxon>
        <taxon>Burkholderiales</taxon>
        <taxon>Burkholderiaceae</taxon>
        <taxon>Caballeronia</taxon>
    </lineage>
</organism>
<dbReference type="AlphaFoldDB" id="A0A158DNP8"/>
<protein>
    <submittedName>
        <fullName evidence="1">Uncharacterized protein</fullName>
    </submittedName>
</protein>
<name>A0A158DNP8_9BURK</name>